<dbReference type="Proteomes" id="UP001430193">
    <property type="component" value="Unassembled WGS sequence"/>
</dbReference>
<feature type="domain" description="Thymidylate kinase-like" evidence="12">
    <location>
        <begin position="10"/>
        <end position="197"/>
    </location>
</feature>
<comment type="caution">
    <text evidence="13">The sequence shown here is derived from an EMBL/GenBank/DDBJ whole genome shotgun (WGS) entry which is preliminary data.</text>
</comment>
<comment type="function">
    <text evidence="11">Phosphorylation of dTMP to form dTDP in both de novo and salvage pathways of dTTP synthesis.</text>
</comment>
<keyword evidence="14" id="KW-1185">Reference proteome</keyword>
<sequence>MNRRGYFITLEGGEGAGKSTLLAGLRDHFSQRGVNLLQVREPGGTALGEAVRSIVLDPALAGISPESELLLMFAARGQLVRERILPALDAGQWVLCDRYVDASYAYQGAGRGQPADRIAELERWACAGLKADLTLLLDLPVSIGRARAAGRGAADRIEAEADAFFERVRNAYRDRAQAEPQRFRVIDASLPPEQVLNAAVEAVAHLFEANT</sequence>
<evidence type="ECO:0000256" key="1">
    <source>
        <dbReference type="ARBA" id="ARBA00009776"/>
    </source>
</evidence>
<keyword evidence="6 11" id="KW-0547">Nucleotide-binding</keyword>
<feature type="binding site" evidence="11">
    <location>
        <begin position="12"/>
        <end position="19"/>
    </location>
    <ligand>
        <name>ATP</name>
        <dbReference type="ChEBI" id="CHEBI:30616"/>
    </ligand>
</feature>
<evidence type="ECO:0000256" key="7">
    <source>
        <dbReference type="ARBA" id="ARBA00022777"/>
    </source>
</evidence>
<evidence type="ECO:0000256" key="5">
    <source>
        <dbReference type="ARBA" id="ARBA00022727"/>
    </source>
</evidence>
<dbReference type="PANTHER" id="PTHR10344">
    <property type="entry name" value="THYMIDYLATE KINASE"/>
    <property type="match status" value="1"/>
</dbReference>
<proteinExistence type="inferred from homology"/>
<evidence type="ECO:0000256" key="2">
    <source>
        <dbReference type="ARBA" id="ARBA00012980"/>
    </source>
</evidence>
<gene>
    <name evidence="11" type="primary">tmk</name>
    <name evidence="13" type="ORF">ISS99_15080</name>
</gene>
<organism evidence="13 14">
    <name type="scientific">Dyella mobilis</name>
    <dbReference type="NCBI Taxonomy" id="1849582"/>
    <lineage>
        <taxon>Bacteria</taxon>
        <taxon>Pseudomonadati</taxon>
        <taxon>Pseudomonadota</taxon>
        <taxon>Gammaproteobacteria</taxon>
        <taxon>Lysobacterales</taxon>
        <taxon>Rhodanobacteraceae</taxon>
        <taxon>Dyella</taxon>
    </lineage>
</organism>
<evidence type="ECO:0000259" key="12">
    <source>
        <dbReference type="Pfam" id="PF02223"/>
    </source>
</evidence>
<dbReference type="InterPro" id="IPR018094">
    <property type="entry name" value="Thymidylate_kinase"/>
</dbReference>
<comment type="similarity">
    <text evidence="1 11">Belongs to the thymidylate kinase family.</text>
</comment>
<dbReference type="PANTHER" id="PTHR10344:SF4">
    <property type="entry name" value="UMP-CMP KINASE 2, MITOCHONDRIAL"/>
    <property type="match status" value="1"/>
</dbReference>
<dbReference type="NCBIfam" id="TIGR00041">
    <property type="entry name" value="DTMP_kinase"/>
    <property type="match status" value="1"/>
</dbReference>
<dbReference type="EMBL" id="JADIKF010000039">
    <property type="protein sequence ID" value="MBM7130858.1"/>
    <property type="molecule type" value="Genomic_DNA"/>
</dbReference>
<evidence type="ECO:0000256" key="10">
    <source>
        <dbReference type="ARBA" id="ARBA00048743"/>
    </source>
</evidence>
<dbReference type="HAMAP" id="MF_00165">
    <property type="entry name" value="Thymidylate_kinase"/>
    <property type="match status" value="1"/>
</dbReference>
<evidence type="ECO:0000256" key="4">
    <source>
        <dbReference type="ARBA" id="ARBA00022679"/>
    </source>
</evidence>
<evidence type="ECO:0000256" key="9">
    <source>
        <dbReference type="ARBA" id="ARBA00029962"/>
    </source>
</evidence>
<dbReference type="InterPro" id="IPR027417">
    <property type="entry name" value="P-loop_NTPase"/>
</dbReference>
<keyword evidence="8 11" id="KW-0067">ATP-binding</keyword>
<protein>
    <recommendedName>
        <fullName evidence="3 11">Thymidylate kinase</fullName>
        <ecNumber evidence="2 11">2.7.4.9</ecNumber>
    </recommendedName>
    <alternativeName>
        <fullName evidence="9 11">dTMP kinase</fullName>
    </alternativeName>
</protein>
<evidence type="ECO:0000256" key="6">
    <source>
        <dbReference type="ARBA" id="ARBA00022741"/>
    </source>
</evidence>
<comment type="catalytic activity">
    <reaction evidence="10 11">
        <text>dTMP + ATP = dTDP + ADP</text>
        <dbReference type="Rhea" id="RHEA:13517"/>
        <dbReference type="ChEBI" id="CHEBI:30616"/>
        <dbReference type="ChEBI" id="CHEBI:58369"/>
        <dbReference type="ChEBI" id="CHEBI:63528"/>
        <dbReference type="ChEBI" id="CHEBI:456216"/>
        <dbReference type="EC" id="2.7.4.9"/>
    </reaction>
</comment>
<dbReference type="CDD" id="cd01672">
    <property type="entry name" value="TMPK"/>
    <property type="match status" value="1"/>
</dbReference>
<dbReference type="Gene3D" id="3.40.50.300">
    <property type="entry name" value="P-loop containing nucleotide triphosphate hydrolases"/>
    <property type="match status" value="1"/>
</dbReference>
<keyword evidence="5 11" id="KW-0545">Nucleotide biosynthesis</keyword>
<evidence type="ECO:0000256" key="3">
    <source>
        <dbReference type="ARBA" id="ARBA00017144"/>
    </source>
</evidence>
<evidence type="ECO:0000313" key="13">
    <source>
        <dbReference type="EMBL" id="MBM7130858.1"/>
    </source>
</evidence>
<dbReference type="RefSeq" id="WP_204632405.1">
    <property type="nucleotide sequence ID" value="NZ_BSOC01000002.1"/>
</dbReference>
<evidence type="ECO:0000256" key="11">
    <source>
        <dbReference type="HAMAP-Rule" id="MF_00165"/>
    </source>
</evidence>
<dbReference type="Pfam" id="PF02223">
    <property type="entry name" value="Thymidylate_kin"/>
    <property type="match status" value="1"/>
</dbReference>
<dbReference type="InterPro" id="IPR039430">
    <property type="entry name" value="Thymidylate_kin-like_dom"/>
</dbReference>
<dbReference type="SUPFAM" id="SSF52540">
    <property type="entry name" value="P-loop containing nucleoside triphosphate hydrolases"/>
    <property type="match status" value="1"/>
</dbReference>
<keyword evidence="4 11" id="KW-0808">Transferase</keyword>
<name>A0ABS2KIW5_9GAMM</name>
<evidence type="ECO:0000256" key="8">
    <source>
        <dbReference type="ARBA" id="ARBA00022840"/>
    </source>
</evidence>
<keyword evidence="7 11" id="KW-0418">Kinase</keyword>
<evidence type="ECO:0000313" key="14">
    <source>
        <dbReference type="Proteomes" id="UP001430193"/>
    </source>
</evidence>
<accession>A0ABS2KIW5</accession>
<dbReference type="GO" id="GO:0004798">
    <property type="term" value="F:dTMP kinase activity"/>
    <property type="evidence" value="ECO:0007669"/>
    <property type="project" value="UniProtKB-EC"/>
</dbReference>
<reference evidence="13" key="1">
    <citation type="submission" date="2020-10" db="EMBL/GenBank/DDBJ databases">
        <title>Phylogeny of dyella-like bacteria.</title>
        <authorList>
            <person name="Fu J."/>
        </authorList>
    </citation>
    <scope>NUCLEOTIDE SEQUENCE</scope>
    <source>
        <strain evidence="13">DHON07</strain>
    </source>
</reference>
<dbReference type="EC" id="2.7.4.9" evidence="2 11"/>